<accession>A0A4V1ALI0</accession>
<evidence type="ECO:0000313" key="2">
    <source>
        <dbReference type="Proteomes" id="UP000294321"/>
    </source>
</evidence>
<dbReference type="EMBL" id="CP034726">
    <property type="protein sequence ID" value="QBP17669.1"/>
    <property type="molecule type" value="Genomic_DNA"/>
</dbReference>
<organism evidence="1 2">
    <name type="scientific">Acetilactobacillus jinshanensis</name>
    <dbReference type="NCBI Taxonomy" id="1720083"/>
    <lineage>
        <taxon>Bacteria</taxon>
        <taxon>Bacillati</taxon>
        <taxon>Bacillota</taxon>
        <taxon>Bacilli</taxon>
        <taxon>Lactobacillales</taxon>
        <taxon>Lactobacillaceae</taxon>
        <taxon>Acetilactobacillus</taxon>
    </lineage>
</organism>
<protein>
    <submittedName>
        <fullName evidence="1">Uncharacterized protein</fullName>
    </submittedName>
</protein>
<sequence length="80" mass="9587">MKYLLNPESLVQAAHDTYNPRAFNSLWKILGNNKNIQMNSVAYEYIANINNGFLYKWCKKNFKDSQLYHLMMKLFLNMEF</sequence>
<name>A0A4V1ALI0_9LACO</name>
<reference evidence="2" key="1">
    <citation type="submission" date="2018-12" db="EMBL/GenBank/DDBJ databases">
        <title>A new species of lactobacillus.</title>
        <authorList>
            <person name="Jian Y."/>
            <person name="Xin L."/>
            <person name="Hong Z.J."/>
            <person name="Ming L.Z."/>
            <person name="Hong X.Z."/>
        </authorList>
    </citation>
    <scope>NUCLEOTIDE SEQUENCE [LARGE SCALE GENOMIC DNA]</scope>
    <source>
        <strain evidence="2">HSLZ-75</strain>
    </source>
</reference>
<dbReference type="RefSeq" id="WP_133441215.1">
    <property type="nucleotide sequence ID" value="NZ_CP034726.1"/>
</dbReference>
<keyword evidence="2" id="KW-1185">Reference proteome</keyword>
<evidence type="ECO:0000313" key="1">
    <source>
        <dbReference type="EMBL" id="QBP17669.1"/>
    </source>
</evidence>
<dbReference type="AlphaFoldDB" id="A0A4V1ALI0"/>
<dbReference type="Proteomes" id="UP000294321">
    <property type="component" value="Chromosome"/>
</dbReference>
<proteinExistence type="predicted"/>
<gene>
    <name evidence="1" type="ORF">ELX58_00385</name>
</gene>
<dbReference type="KEGG" id="lji:ELX58_00385"/>